<name>A0A9X1YI79_9BURK</name>
<reference evidence="1" key="1">
    <citation type="submission" date="2021-11" db="EMBL/GenBank/DDBJ databases">
        <title>BS-T2-15 a new species belonging to the Comamonadaceae family isolated from the soil of a French oak forest.</title>
        <authorList>
            <person name="Mieszkin S."/>
            <person name="Alain K."/>
        </authorList>
    </citation>
    <scope>NUCLEOTIDE SEQUENCE</scope>
    <source>
        <strain evidence="1">BS-T2-15</strain>
    </source>
</reference>
<dbReference type="EMBL" id="JAJLJH010000001">
    <property type="protein sequence ID" value="MCK9685228.1"/>
    <property type="molecule type" value="Genomic_DNA"/>
</dbReference>
<comment type="caution">
    <text evidence="1">The sequence shown here is derived from an EMBL/GenBank/DDBJ whole genome shotgun (WGS) entry which is preliminary data.</text>
</comment>
<dbReference type="RefSeq" id="WP_275681236.1">
    <property type="nucleotide sequence ID" value="NZ_JAJLJH010000001.1"/>
</dbReference>
<dbReference type="AlphaFoldDB" id="A0A9X1YI79"/>
<sequence>MAYDVAQLLTMSQKALDDLFTASPPGDIPNGQAKGTAIIAPGTVYSQDIAEVINLFGWQGKVFDAERGLLKNSITLFHVQAIIARVYKGASWLDGKECIVLDYSETSVVAHYVRDEIRLIGPGFYLGKVYWKKDRLIDFCLQF</sequence>
<evidence type="ECO:0000313" key="1">
    <source>
        <dbReference type="EMBL" id="MCK9685228.1"/>
    </source>
</evidence>
<keyword evidence="2" id="KW-1185">Reference proteome</keyword>
<evidence type="ECO:0000313" key="2">
    <source>
        <dbReference type="Proteomes" id="UP001139353"/>
    </source>
</evidence>
<proteinExistence type="predicted"/>
<dbReference type="Proteomes" id="UP001139353">
    <property type="component" value="Unassembled WGS sequence"/>
</dbReference>
<protein>
    <submittedName>
        <fullName evidence="1">Uncharacterized protein</fullName>
    </submittedName>
</protein>
<accession>A0A9X1YI79</accession>
<organism evidence="1 2">
    <name type="scientific">Scleromatobacter humisilvae</name>
    <dbReference type="NCBI Taxonomy" id="2897159"/>
    <lineage>
        <taxon>Bacteria</taxon>
        <taxon>Pseudomonadati</taxon>
        <taxon>Pseudomonadota</taxon>
        <taxon>Betaproteobacteria</taxon>
        <taxon>Burkholderiales</taxon>
        <taxon>Sphaerotilaceae</taxon>
        <taxon>Scleromatobacter</taxon>
    </lineage>
</organism>
<gene>
    <name evidence="1" type="ORF">LPC04_05820</name>
</gene>